<dbReference type="Pfam" id="PF01026">
    <property type="entry name" value="TatD_DNase"/>
    <property type="match status" value="1"/>
</dbReference>
<comment type="similarity">
    <text evidence="1">Belongs to the metallo-dependent hydrolases superfamily. TatD-type hydrolase family.</text>
</comment>
<dbReference type="GO" id="GO:0016787">
    <property type="term" value="F:hydrolase activity"/>
    <property type="evidence" value="ECO:0007669"/>
    <property type="project" value="UniProtKB-KW"/>
</dbReference>
<evidence type="ECO:0000256" key="2">
    <source>
        <dbReference type="ARBA" id="ARBA00022723"/>
    </source>
</evidence>
<dbReference type="SUPFAM" id="SSF51556">
    <property type="entry name" value="Metallo-dependent hydrolases"/>
    <property type="match status" value="1"/>
</dbReference>
<evidence type="ECO:0000256" key="1">
    <source>
        <dbReference type="ARBA" id="ARBA00009275"/>
    </source>
</evidence>
<accession>A0ABS4RIQ3</accession>
<dbReference type="PANTHER" id="PTHR46317:SF1">
    <property type="entry name" value="HYDROLASE, TATD FAMILY"/>
    <property type="match status" value="1"/>
</dbReference>
<dbReference type="RefSeq" id="WP_066392983.1">
    <property type="nucleotide sequence ID" value="NZ_JAGIKZ010000027.1"/>
</dbReference>
<evidence type="ECO:0000313" key="5">
    <source>
        <dbReference type="Proteomes" id="UP001519293"/>
    </source>
</evidence>
<name>A0ABS4RIQ3_9BACI</name>
<evidence type="ECO:0000256" key="3">
    <source>
        <dbReference type="ARBA" id="ARBA00022801"/>
    </source>
</evidence>
<dbReference type="CDD" id="cd01310">
    <property type="entry name" value="TatD_DNAse"/>
    <property type="match status" value="1"/>
</dbReference>
<reference evidence="4 5" key="1">
    <citation type="submission" date="2021-03" db="EMBL/GenBank/DDBJ databases">
        <title>Genomic Encyclopedia of Type Strains, Phase IV (KMG-IV): sequencing the most valuable type-strain genomes for metagenomic binning, comparative biology and taxonomic classification.</title>
        <authorList>
            <person name="Goeker M."/>
        </authorList>
    </citation>
    <scope>NUCLEOTIDE SEQUENCE [LARGE SCALE GENOMIC DNA]</scope>
    <source>
        <strain evidence="4 5">DSM 26675</strain>
    </source>
</reference>
<keyword evidence="3 4" id="KW-0378">Hydrolase</keyword>
<organism evidence="4 5">
    <name type="scientific">Cytobacillus eiseniae</name>
    <dbReference type="NCBI Taxonomy" id="762947"/>
    <lineage>
        <taxon>Bacteria</taxon>
        <taxon>Bacillati</taxon>
        <taxon>Bacillota</taxon>
        <taxon>Bacilli</taxon>
        <taxon>Bacillales</taxon>
        <taxon>Bacillaceae</taxon>
        <taxon>Cytobacillus</taxon>
    </lineage>
</organism>
<keyword evidence="5" id="KW-1185">Reference proteome</keyword>
<dbReference type="PIRSF" id="PIRSF005902">
    <property type="entry name" value="DNase_TatD"/>
    <property type="match status" value="1"/>
</dbReference>
<dbReference type="EMBL" id="JAGIKZ010000027">
    <property type="protein sequence ID" value="MBP2242787.1"/>
    <property type="molecule type" value="Genomic_DNA"/>
</dbReference>
<dbReference type="Gene3D" id="3.20.20.140">
    <property type="entry name" value="Metal-dependent hydrolases"/>
    <property type="match status" value="1"/>
</dbReference>
<evidence type="ECO:0000313" key="4">
    <source>
        <dbReference type="EMBL" id="MBP2242787.1"/>
    </source>
</evidence>
<dbReference type="EC" id="3.1.21.-" evidence="4"/>
<comment type="caution">
    <text evidence="4">The sequence shown here is derived from an EMBL/GenBank/DDBJ whole genome shotgun (WGS) entry which is preliminary data.</text>
</comment>
<proteinExistence type="inferred from homology"/>
<sequence length="257" mass="29905">MIQMIDSHIHLDHYTDDEIEEVNSSISTIQSLISVSFNLESAKRNLLLSEKYPKVNPAFGFHPEQPLLTNDERMELLSWIECNQEKMIAVGEVGLPYYLRQESSKPLPLQEYIDQLEVFIVLAKKWNKPIILHAIYEDAPIVCDLLEKHSIQKAHFHWFKGDPVTINRIAANGYCISFTPDIVYEQEIQEIASIFPIEQMMVETDGPWRFEGPFKGLMTHPNMMNESIAILSKIKEMPIQEVYKQLLYNTRKFYSLI</sequence>
<keyword evidence="2" id="KW-0479">Metal-binding</keyword>
<gene>
    <name evidence="4" type="ORF">J2Z40_003368</name>
</gene>
<protein>
    <submittedName>
        <fullName evidence="4">TatD DNase family protein</fullName>
        <ecNumber evidence="4">3.1.21.-</ecNumber>
    </submittedName>
</protein>
<dbReference type="PANTHER" id="PTHR46317">
    <property type="entry name" value="HYDROLASE OF PHP SUPERFAMILY-RELATED PROTEIN"/>
    <property type="match status" value="1"/>
</dbReference>
<dbReference type="Proteomes" id="UP001519293">
    <property type="component" value="Unassembled WGS sequence"/>
</dbReference>
<dbReference type="InterPro" id="IPR032466">
    <property type="entry name" value="Metal_Hydrolase"/>
</dbReference>
<dbReference type="InterPro" id="IPR001130">
    <property type="entry name" value="TatD-like"/>
</dbReference>